<evidence type="ECO:0000256" key="5">
    <source>
        <dbReference type="ARBA" id="ARBA00023163"/>
    </source>
</evidence>
<dbReference type="SMART" id="SM00353">
    <property type="entry name" value="HLH"/>
    <property type="match status" value="1"/>
</dbReference>
<dbReference type="PANTHER" id="PTHR45776">
    <property type="entry name" value="MIP04163P"/>
    <property type="match status" value="1"/>
</dbReference>
<protein>
    <submittedName>
        <fullName evidence="9">Microphthalmia-associated transcription factor</fullName>
    </submittedName>
</protein>
<organism evidence="9">
    <name type="scientific">Meretrix petechialis</name>
    <dbReference type="NCBI Taxonomy" id="311198"/>
    <lineage>
        <taxon>Eukaryota</taxon>
        <taxon>Metazoa</taxon>
        <taxon>Spiralia</taxon>
        <taxon>Lophotrochozoa</taxon>
        <taxon>Mollusca</taxon>
        <taxon>Bivalvia</taxon>
        <taxon>Autobranchia</taxon>
        <taxon>Heteroconchia</taxon>
        <taxon>Euheterodonta</taxon>
        <taxon>Imparidentia</taxon>
        <taxon>Neoheterodontei</taxon>
        <taxon>Venerida</taxon>
        <taxon>Veneroidea</taxon>
        <taxon>Veneridae</taxon>
        <taxon>Meretrix</taxon>
    </lineage>
</organism>
<evidence type="ECO:0000256" key="6">
    <source>
        <dbReference type="ARBA" id="ARBA00023242"/>
    </source>
</evidence>
<evidence type="ECO:0000256" key="4">
    <source>
        <dbReference type="ARBA" id="ARBA00023125"/>
    </source>
</evidence>
<evidence type="ECO:0000259" key="8">
    <source>
        <dbReference type="PROSITE" id="PS50888"/>
    </source>
</evidence>
<evidence type="ECO:0000256" key="2">
    <source>
        <dbReference type="ARBA" id="ARBA00008289"/>
    </source>
</evidence>
<dbReference type="PANTHER" id="PTHR45776:SF2">
    <property type="entry name" value="MIP04163P"/>
    <property type="match status" value="1"/>
</dbReference>
<feature type="coiled-coil region" evidence="7">
    <location>
        <begin position="265"/>
        <end position="295"/>
    </location>
</feature>
<dbReference type="CDD" id="cd11397">
    <property type="entry name" value="bHLHzip_MITF_like"/>
    <property type="match status" value="1"/>
</dbReference>
<dbReference type="PROSITE" id="PS50888">
    <property type="entry name" value="BHLH"/>
    <property type="match status" value="1"/>
</dbReference>
<evidence type="ECO:0000256" key="1">
    <source>
        <dbReference type="ARBA" id="ARBA00004123"/>
    </source>
</evidence>
<dbReference type="Pfam" id="PF00010">
    <property type="entry name" value="HLH"/>
    <property type="match status" value="1"/>
</dbReference>
<dbReference type="EMBL" id="MG710806">
    <property type="protein sequence ID" value="AVX48078.1"/>
    <property type="molecule type" value="mRNA"/>
</dbReference>
<comment type="subcellular location">
    <subcellularLocation>
        <location evidence="1">Nucleus</location>
    </subcellularLocation>
</comment>
<dbReference type="GO" id="GO:0005634">
    <property type="term" value="C:nucleus"/>
    <property type="evidence" value="ECO:0007669"/>
    <property type="project" value="UniProtKB-SubCell"/>
</dbReference>
<keyword evidence="6" id="KW-0539">Nucleus</keyword>
<keyword evidence="7" id="KW-0175">Coiled coil</keyword>
<evidence type="ECO:0000313" key="9">
    <source>
        <dbReference type="EMBL" id="AVX48078.1"/>
    </source>
</evidence>
<dbReference type="InterPro" id="IPR011598">
    <property type="entry name" value="bHLH_dom"/>
</dbReference>
<keyword evidence="3" id="KW-0805">Transcription regulation</keyword>
<evidence type="ECO:0000256" key="3">
    <source>
        <dbReference type="ARBA" id="ARBA00023015"/>
    </source>
</evidence>
<accession>A0A2R4PAJ1</accession>
<dbReference type="GO" id="GO:0000981">
    <property type="term" value="F:DNA-binding transcription factor activity, RNA polymerase II-specific"/>
    <property type="evidence" value="ECO:0007669"/>
    <property type="project" value="TreeGrafter"/>
</dbReference>
<dbReference type="InterPro" id="IPR036638">
    <property type="entry name" value="HLH_DNA-bd_sf"/>
</dbReference>
<dbReference type="GO" id="GO:0046983">
    <property type="term" value="F:protein dimerization activity"/>
    <property type="evidence" value="ECO:0007669"/>
    <property type="project" value="InterPro"/>
</dbReference>
<evidence type="ECO:0000256" key="7">
    <source>
        <dbReference type="SAM" id="Coils"/>
    </source>
</evidence>
<proteinExistence type="evidence at transcript level"/>
<keyword evidence="5" id="KW-0804">Transcription</keyword>
<keyword evidence="4" id="KW-0238">DNA-binding</keyword>
<dbReference type="GO" id="GO:0000978">
    <property type="term" value="F:RNA polymerase II cis-regulatory region sequence-specific DNA binding"/>
    <property type="evidence" value="ECO:0007669"/>
    <property type="project" value="TreeGrafter"/>
</dbReference>
<dbReference type="SUPFAM" id="SSF47459">
    <property type="entry name" value="HLH, helix-loop-helix DNA-binding domain"/>
    <property type="match status" value="1"/>
</dbReference>
<comment type="similarity">
    <text evidence="2">Belongs to the MiT/TFE family.</text>
</comment>
<dbReference type="AlphaFoldDB" id="A0A2R4PAJ1"/>
<reference evidence="9" key="1">
    <citation type="submission" date="2017-12" db="EMBL/GenBank/DDBJ databases">
        <title>Identification of an MITF gene and its association with shell-color in the clam Meretrix petechialis.</title>
        <authorList>
            <person name="Zhang S."/>
        </authorList>
    </citation>
    <scope>NUCLEOTIDE SEQUENCE</scope>
</reference>
<feature type="domain" description="BHLH" evidence="8">
    <location>
        <begin position="222"/>
        <end position="275"/>
    </location>
</feature>
<name>A0A2R4PAJ1_9BIVA</name>
<dbReference type="Gene3D" id="4.10.280.10">
    <property type="entry name" value="Helix-loop-helix DNA-binding domain"/>
    <property type="match status" value="1"/>
</dbReference>
<sequence>MSDNISCKGFQKYTNFLNDDHSGNYELFKQLLYESRGKKHTYRIDYSGFGKDVNRNGLKSSKRTPCCSTAQFTYGYGASDNAFENANRQTCLCPDQSNMEFSHFDEFDRISSCLIRLLGEAKEEHGKAERILANHHNVHLDDDLSAIEPSIQDSISTSDSNTDNRGDVFLDDDMSVSDTLQECPSASSDKFDTAFPTVKERVQSFKQRSLEYRTTCTDKKRKKKDNHNIVERRRRFHINDRIKELQTLLPYITDTNVRQNKGSVLKAAIEYIKKLRKEHERIEQMDKKIKQHELLCKKIITRMQKLEIIMKTKLLNQALSEVRLVSMCNATSSDTDTSPDSEDARPECQKETALTTFDPFNMQNSEATGST</sequence>